<reference evidence="2" key="1">
    <citation type="submission" date="2010-02" db="EMBL/GenBank/DDBJ databases">
        <title>Complete sequence of Ferroglobus placidus DSM 10642.</title>
        <authorList>
            <consortium name="US DOE Joint Genome Institute"/>
            <person name="Lucas S."/>
            <person name="Copeland A."/>
            <person name="Lapidus A."/>
            <person name="Cheng J.-F."/>
            <person name="Bruce D."/>
            <person name="Goodwin L."/>
            <person name="Pitluck S."/>
            <person name="Saunders E."/>
            <person name="Brettin T."/>
            <person name="Detter J.C."/>
            <person name="Han C."/>
            <person name="Tapia R."/>
            <person name="Larimer F."/>
            <person name="Land M."/>
            <person name="Hauser L."/>
            <person name="Kyrpides N."/>
            <person name="Ivanova N."/>
            <person name="Holmes D."/>
            <person name="Lovley D."/>
            <person name="Kyrpides N."/>
            <person name="Anderson I.J."/>
            <person name="Woyke T."/>
        </authorList>
    </citation>
    <scope>NUCLEOTIDE SEQUENCE [LARGE SCALE GENOMIC DNA]</scope>
    <source>
        <strain evidence="2">DSM 10642 / AEDII12DO</strain>
    </source>
</reference>
<name>D3RYR0_FERPA</name>
<dbReference type="RefSeq" id="WP_012965966.1">
    <property type="nucleotide sequence ID" value="NC_013849.1"/>
</dbReference>
<dbReference type="STRING" id="589924.Ferp_1472"/>
<dbReference type="PaxDb" id="589924-Ferp_1472"/>
<organism evidence="1 2">
    <name type="scientific">Ferroglobus placidus (strain DSM 10642 / AEDII12DO)</name>
    <dbReference type="NCBI Taxonomy" id="589924"/>
    <lineage>
        <taxon>Archaea</taxon>
        <taxon>Methanobacteriati</taxon>
        <taxon>Methanobacteriota</taxon>
        <taxon>Archaeoglobi</taxon>
        <taxon>Archaeoglobales</taxon>
        <taxon>Archaeoglobaceae</taxon>
        <taxon>Ferroglobus</taxon>
    </lineage>
</organism>
<proteinExistence type="predicted"/>
<sequence>MVYYWEHECGWVNYLDPYYFWNWEGKVKCAGCDKVAYFKFVNGELLEYREVDEEPDILPLYADNPNEGYISIKVGTEGKTRPFRGLMRDPKTYTGEARTRTENFAGKFIRAMPNQPKKAGFAESRRFAWIDRTKSIEVWGKDKYPGKPVYGKFKVGEVAEEEHVEE</sequence>
<dbReference type="Proteomes" id="UP000002613">
    <property type="component" value="Chromosome"/>
</dbReference>
<reference evidence="1 2" key="2">
    <citation type="journal article" date="2011" name="Stand. Genomic Sci.">
        <title>Complete genome sequence of Ferroglobus placidus AEDII12DO.</title>
        <authorList>
            <person name="Anderson I."/>
            <person name="Risso C."/>
            <person name="Holmes D."/>
            <person name="Lucas S."/>
            <person name="Copeland A."/>
            <person name="Lapidus A."/>
            <person name="Cheng J.F."/>
            <person name="Bruce D."/>
            <person name="Goodwin L."/>
            <person name="Pitluck S."/>
            <person name="Saunders E."/>
            <person name="Brettin T."/>
            <person name="Detter J.C."/>
            <person name="Han C."/>
            <person name="Tapia R."/>
            <person name="Larimer F."/>
            <person name="Land M."/>
            <person name="Hauser L."/>
            <person name="Woyke T."/>
            <person name="Lovley D."/>
            <person name="Kyrpides N."/>
            <person name="Ivanova N."/>
        </authorList>
    </citation>
    <scope>NUCLEOTIDE SEQUENCE [LARGE SCALE GENOMIC DNA]</scope>
    <source>
        <strain evidence="2">DSM 10642 / AEDII12DO</strain>
    </source>
</reference>
<dbReference type="HOGENOM" id="CLU_1632709_0_0_2"/>
<accession>D3RYR0</accession>
<evidence type="ECO:0000313" key="2">
    <source>
        <dbReference type="Proteomes" id="UP000002613"/>
    </source>
</evidence>
<dbReference type="OrthoDB" id="373763at2157"/>
<protein>
    <submittedName>
        <fullName evidence="1">Uncharacterized protein</fullName>
    </submittedName>
</protein>
<evidence type="ECO:0000313" key="1">
    <source>
        <dbReference type="EMBL" id="ADC65623.1"/>
    </source>
</evidence>
<gene>
    <name evidence="1" type="ordered locus">Ferp_1472</name>
</gene>
<dbReference type="KEGG" id="fpl:Ferp_1472"/>
<keyword evidence="2" id="KW-1185">Reference proteome</keyword>
<dbReference type="GeneID" id="8778991"/>
<dbReference type="EMBL" id="CP001899">
    <property type="protein sequence ID" value="ADC65623.1"/>
    <property type="molecule type" value="Genomic_DNA"/>
</dbReference>
<dbReference type="AlphaFoldDB" id="D3RYR0"/>